<keyword evidence="2" id="KW-0378">Hydrolase</keyword>
<evidence type="ECO:0000256" key="2">
    <source>
        <dbReference type="ARBA" id="ARBA00022801"/>
    </source>
</evidence>
<accession>A0A8T2NVZ4</accession>
<evidence type="ECO:0000259" key="4">
    <source>
        <dbReference type="PROSITE" id="PS51845"/>
    </source>
</evidence>
<dbReference type="PANTHER" id="PTHR11347">
    <property type="entry name" value="CYCLIC NUCLEOTIDE PHOSPHODIESTERASE"/>
    <property type="match status" value="1"/>
</dbReference>
<keyword evidence="6" id="KW-1185">Reference proteome</keyword>
<dbReference type="GO" id="GO:0046872">
    <property type="term" value="F:metal ion binding"/>
    <property type="evidence" value="ECO:0007669"/>
    <property type="project" value="UniProtKB-KW"/>
</dbReference>
<name>A0A8T2NVZ4_9TELE</name>
<evidence type="ECO:0000256" key="1">
    <source>
        <dbReference type="ARBA" id="ARBA00022723"/>
    </source>
</evidence>
<dbReference type="Proteomes" id="UP000824540">
    <property type="component" value="Unassembled WGS sequence"/>
</dbReference>
<protein>
    <recommendedName>
        <fullName evidence="4">PDEase domain-containing protein</fullName>
    </recommendedName>
</protein>
<dbReference type="SUPFAM" id="SSF109604">
    <property type="entry name" value="HD-domain/PDEase-like"/>
    <property type="match status" value="1"/>
</dbReference>
<keyword evidence="1" id="KW-0479">Metal-binding</keyword>
<feature type="region of interest" description="Disordered" evidence="3">
    <location>
        <begin position="138"/>
        <end position="206"/>
    </location>
</feature>
<dbReference type="AlphaFoldDB" id="A0A8T2NVZ4"/>
<dbReference type="Pfam" id="PF00233">
    <property type="entry name" value="PDEase_I"/>
    <property type="match status" value="1"/>
</dbReference>
<dbReference type="InterPro" id="IPR036971">
    <property type="entry name" value="PDEase_catalytic_dom_sf"/>
</dbReference>
<feature type="compositionally biased region" description="Low complexity" evidence="3">
    <location>
        <begin position="7"/>
        <end position="16"/>
    </location>
</feature>
<dbReference type="OrthoDB" id="8906824at2759"/>
<dbReference type="InterPro" id="IPR002073">
    <property type="entry name" value="PDEase_catalytic_dom"/>
</dbReference>
<reference evidence="5" key="1">
    <citation type="thesis" date="2021" institute="BYU ScholarsArchive" country="Provo, UT, USA">
        <title>Applications of and Algorithms for Genome Assembly and Genomic Analyses with an Emphasis on Marine Teleosts.</title>
        <authorList>
            <person name="Pickett B.D."/>
        </authorList>
    </citation>
    <scope>NUCLEOTIDE SEQUENCE</scope>
    <source>
        <strain evidence="5">HI-2016</strain>
    </source>
</reference>
<comment type="caution">
    <text evidence="5">The sequence shown here is derived from an EMBL/GenBank/DDBJ whole genome shotgun (WGS) entry which is preliminary data.</text>
</comment>
<feature type="region of interest" description="Disordered" evidence="3">
    <location>
        <begin position="1"/>
        <end position="78"/>
    </location>
</feature>
<dbReference type="GO" id="GO:0004114">
    <property type="term" value="F:3',5'-cyclic-nucleotide phosphodiesterase activity"/>
    <property type="evidence" value="ECO:0007669"/>
    <property type="project" value="InterPro"/>
</dbReference>
<evidence type="ECO:0000313" key="6">
    <source>
        <dbReference type="Proteomes" id="UP000824540"/>
    </source>
</evidence>
<proteinExistence type="predicted"/>
<dbReference type="Gene3D" id="1.10.1300.10">
    <property type="entry name" value="3'5'-cyclic nucleotide phosphodiesterase, catalytic domain"/>
    <property type="match status" value="1"/>
</dbReference>
<feature type="compositionally biased region" description="Low complexity" evidence="3">
    <location>
        <begin position="146"/>
        <end position="158"/>
    </location>
</feature>
<sequence>MEPPPCSKKSLSLSLPVPREGHATLRPPQHLWRQPRTPIKIKHRGYSDTDRHHHRQIERSNAVDTGDRPGLKKSRMSWPASFHGMTSTCSSNCAGSKRFDVENGSSPAALDLQASPGLVLHPSFPQSQRRESFLYRSDSDYDMSPKNISHNSSISNKQNEVEIPSPTQKEREKPMSHISGVRKLTHSSSLSSSMLPRFGVQTDQEEELGRKREGMLFLLPVHLATEPQLKRDAQCVKAYSELALMYNDESVLENHHLAVGFKLLHQENCDIFQSLSKRQRQSLRRMVIDMVLATDMSKHMSLLADLKTMVETKKVTSSGVLLLDHYTDRIQDILDALEENRDWYHNTVPQSPSLSPSPLHSFHFQLTLEGEGEGQLSHTGEGLGLVQGHGHAQQECDQWKVAVCLSELPASTMELRPLQVEEVLRLQCEDTGHVHSGITDTHG</sequence>
<feature type="domain" description="PDEase" evidence="4">
    <location>
        <begin position="236"/>
        <end position="443"/>
    </location>
</feature>
<gene>
    <name evidence="5" type="ORF">JZ751_013054</name>
</gene>
<dbReference type="PROSITE" id="PS51845">
    <property type="entry name" value="PDEASE_I_2"/>
    <property type="match status" value="1"/>
</dbReference>
<evidence type="ECO:0000256" key="3">
    <source>
        <dbReference type="SAM" id="MobiDB-lite"/>
    </source>
</evidence>
<dbReference type="GO" id="GO:0007165">
    <property type="term" value="P:signal transduction"/>
    <property type="evidence" value="ECO:0007669"/>
    <property type="project" value="InterPro"/>
</dbReference>
<organism evidence="5 6">
    <name type="scientific">Albula glossodonta</name>
    <name type="common">roundjaw bonefish</name>
    <dbReference type="NCBI Taxonomy" id="121402"/>
    <lineage>
        <taxon>Eukaryota</taxon>
        <taxon>Metazoa</taxon>
        <taxon>Chordata</taxon>
        <taxon>Craniata</taxon>
        <taxon>Vertebrata</taxon>
        <taxon>Euteleostomi</taxon>
        <taxon>Actinopterygii</taxon>
        <taxon>Neopterygii</taxon>
        <taxon>Teleostei</taxon>
        <taxon>Albuliformes</taxon>
        <taxon>Albulidae</taxon>
        <taxon>Albula</taxon>
    </lineage>
</organism>
<evidence type="ECO:0000313" key="5">
    <source>
        <dbReference type="EMBL" id="KAG9343676.1"/>
    </source>
</evidence>
<dbReference type="EMBL" id="JAFBMS010000022">
    <property type="protein sequence ID" value="KAG9343676.1"/>
    <property type="molecule type" value="Genomic_DNA"/>
</dbReference>